<evidence type="ECO:0000259" key="1">
    <source>
        <dbReference type="Pfam" id="PF05419"/>
    </source>
</evidence>
<reference evidence="2 3" key="1">
    <citation type="journal article" date="2013" name="Genome Biol. Evol.">
        <title>Genomes of Stigonematalean cyanobacteria (subsection V) and the evolution of oxygenic photosynthesis from prokaryotes to plastids.</title>
        <authorList>
            <person name="Dagan T."/>
            <person name="Roettger M."/>
            <person name="Stucken K."/>
            <person name="Landan G."/>
            <person name="Koch R."/>
            <person name="Major P."/>
            <person name="Gould S.B."/>
            <person name="Goremykin V.V."/>
            <person name="Rippka R."/>
            <person name="Tandeau de Marsac N."/>
            <person name="Gugger M."/>
            <person name="Lockhart P.J."/>
            <person name="Allen J.F."/>
            <person name="Brune I."/>
            <person name="Maus I."/>
            <person name="Puhler A."/>
            <person name="Martin W.F."/>
        </authorList>
    </citation>
    <scope>NUCLEOTIDE SEQUENCE [LARGE SCALE GENOMIC DNA]</scope>
    <source>
        <strain evidence="2 3">PCC 7110</strain>
    </source>
</reference>
<gene>
    <name evidence="2" type="ORF">WA1_48155</name>
</gene>
<comment type="caution">
    <text evidence="2">The sequence shown here is derived from an EMBL/GenBank/DDBJ whole genome shotgun (WGS) entry which is preliminary data.</text>
</comment>
<feature type="domain" description="GUN4-like" evidence="1">
    <location>
        <begin position="13"/>
        <end position="90"/>
    </location>
</feature>
<dbReference type="Pfam" id="PF05419">
    <property type="entry name" value="GUN4"/>
    <property type="match status" value="1"/>
</dbReference>
<dbReference type="SUPFAM" id="SSF140869">
    <property type="entry name" value="GUN4-like"/>
    <property type="match status" value="1"/>
</dbReference>
<dbReference type="Proteomes" id="UP000076925">
    <property type="component" value="Unassembled WGS sequence"/>
</dbReference>
<protein>
    <recommendedName>
        <fullName evidence="1">GUN4-like domain-containing protein</fullName>
    </recommendedName>
</protein>
<dbReference type="AlphaFoldDB" id="A0A139WY75"/>
<name>A0A139WY75_9CYAN</name>
<accession>A0A139WY75</accession>
<dbReference type="STRING" id="128403.WA1_48155"/>
<dbReference type="EMBL" id="ANNX02000047">
    <property type="protein sequence ID" value="KYC37386.1"/>
    <property type="molecule type" value="Genomic_DNA"/>
</dbReference>
<evidence type="ECO:0000313" key="2">
    <source>
        <dbReference type="EMBL" id="KYC37386.1"/>
    </source>
</evidence>
<organism evidence="2 3">
    <name type="scientific">Scytonema hofmannii PCC 7110</name>
    <dbReference type="NCBI Taxonomy" id="128403"/>
    <lineage>
        <taxon>Bacteria</taxon>
        <taxon>Bacillati</taxon>
        <taxon>Cyanobacteriota</taxon>
        <taxon>Cyanophyceae</taxon>
        <taxon>Nostocales</taxon>
        <taxon>Scytonemataceae</taxon>
        <taxon>Scytonema</taxon>
    </lineage>
</organism>
<dbReference type="InterPro" id="IPR008629">
    <property type="entry name" value="GUN4-like"/>
</dbReference>
<sequence>MILNEYNNFKDLFQNFPCETLNNINQLWLKYSKGRFGFSAHLKILEDVEFFKLDSGIGVKVPRSRAIYPNNLDIIKVILTNYVKQVGWLEVPKLQGEEEQQSESKKIYPYLLLNRGNVDDGYSGGYYEGSEKWFLVCNSWKNISDFWDVLYSLVQRLVDCNIT</sequence>
<evidence type="ECO:0000313" key="3">
    <source>
        <dbReference type="Proteomes" id="UP000076925"/>
    </source>
</evidence>
<proteinExistence type="predicted"/>
<dbReference type="Gene3D" id="1.25.40.620">
    <property type="match status" value="1"/>
</dbReference>
<dbReference type="InterPro" id="IPR037215">
    <property type="entry name" value="GUN4-like_sf"/>
</dbReference>
<keyword evidence="3" id="KW-1185">Reference proteome</keyword>